<comment type="similarity">
    <text evidence="2">Belongs to the RIX1/PELP1 family.</text>
</comment>
<evidence type="ECO:0000256" key="3">
    <source>
        <dbReference type="ARBA" id="ARBA00021502"/>
    </source>
</evidence>
<keyword evidence="8" id="KW-1185">Reference proteome</keyword>
<dbReference type="EMBL" id="JH930469">
    <property type="protein sequence ID" value="EKM59257.1"/>
    <property type="molecule type" value="Genomic_DNA"/>
</dbReference>
<organism evidence="7 8">
    <name type="scientific">Phanerochaete carnosa (strain HHB-10118-sp)</name>
    <name type="common">White-rot fungus</name>
    <name type="synonym">Peniophora carnosa</name>
    <dbReference type="NCBI Taxonomy" id="650164"/>
    <lineage>
        <taxon>Eukaryota</taxon>
        <taxon>Fungi</taxon>
        <taxon>Dikarya</taxon>
        <taxon>Basidiomycota</taxon>
        <taxon>Agaricomycotina</taxon>
        <taxon>Agaricomycetes</taxon>
        <taxon>Polyporales</taxon>
        <taxon>Phanerochaetaceae</taxon>
        <taxon>Phanerochaete</taxon>
    </lineage>
</organism>
<evidence type="ECO:0000256" key="4">
    <source>
        <dbReference type="ARBA" id="ARBA00023242"/>
    </source>
</evidence>
<dbReference type="GO" id="GO:0006364">
    <property type="term" value="P:rRNA processing"/>
    <property type="evidence" value="ECO:0007669"/>
    <property type="project" value="TreeGrafter"/>
</dbReference>
<evidence type="ECO:0000259" key="6">
    <source>
        <dbReference type="Pfam" id="PF08167"/>
    </source>
</evidence>
<feature type="compositionally biased region" description="Polar residues" evidence="5">
    <location>
        <begin position="722"/>
        <end position="732"/>
    </location>
</feature>
<dbReference type="InterPro" id="IPR012583">
    <property type="entry name" value="RIX1_N"/>
</dbReference>
<gene>
    <name evidence="7" type="ORF">PHACADRAFT_113693</name>
</gene>
<dbReference type="RefSeq" id="XP_007391825.1">
    <property type="nucleotide sequence ID" value="XM_007391763.1"/>
</dbReference>
<feature type="domain" description="Pre-rRNA-processing protein RIX1 N-terminal" evidence="6">
    <location>
        <begin position="9"/>
        <end position="190"/>
    </location>
</feature>
<evidence type="ECO:0000256" key="1">
    <source>
        <dbReference type="ARBA" id="ARBA00004123"/>
    </source>
</evidence>
<dbReference type="KEGG" id="pco:PHACADRAFT_113693"/>
<feature type="region of interest" description="Disordered" evidence="5">
    <location>
        <begin position="722"/>
        <end position="753"/>
    </location>
</feature>
<evidence type="ECO:0000313" key="8">
    <source>
        <dbReference type="Proteomes" id="UP000008370"/>
    </source>
</evidence>
<evidence type="ECO:0000256" key="5">
    <source>
        <dbReference type="SAM" id="MobiDB-lite"/>
    </source>
</evidence>
<dbReference type="GO" id="GO:0005634">
    <property type="term" value="C:nucleus"/>
    <property type="evidence" value="ECO:0007669"/>
    <property type="project" value="UniProtKB-SubCell"/>
</dbReference>
<keyword evidence="4" id="KW-0539">Nucleus</keyword>
<dbReference type="PANTHER" id="PTHR34105:SF1">
    <property type="entry name" value="PROLINE-, GLUTAMIC ACID- AND LEUCINE-RICH PROTEIN 1"/>
    <property type="match status" value="1"/>
</dbReference>
<dbReference type="InterPro" id="IPR016024">
    <property type="entry name" value="ARM-type_fold"/>
</dbReference>
<feature type="region of interest" description="Disordered" evidence="5">
    <location>
        <begin position="410"/>
        <end position="429"/>
    </location>
</feature>
<evidence type="ECO:0000256" key="2">
    <source>
        <dbReference type="ARBA" id="ARBA00010511"/>
    </source>
</evidence>
<feature type="region of interest" description="Disordered" evidence="5">
    <location>
        <begin position="686"/>
        <end position="706"/>
    </location>
</feature>
<dbReference type="InParanoid" id="K5X8P9"/>
<proteinExistence type="inferred from homology"/>
<evidence type="ECO:0000313" key="7">
    <source>
        <dbReference type="EMBL" id="EKM59257.1"/>
    </source>
</evidence>
<dbReference type="SUPFAM" id="SSF48371">
    <property type="entry name" value="ARM repeat"/>
    <property type="match status" value="1"/>
</dbReference>
<dbReference type="FunCoup" id="K5X8P9">
    <property type="interactions" value="183"/>
</dbReference>
<dbReference type="AlphaFoldDB" id="K5X8P9"/>
<reference evidence="7 8" key="1">
    <citation type="journal article" date="2012" name="BMC Genomics">
        <title>Comparative genomics of the white-rot fungi, Phanerochaete carnosa and P. chrysosporium, to elucidate the genetic basis of the distinct wood types they colonize.</title>
        <authorList>
            <person name="Suzuki H."/>
            <person name="MacDonald J."/>
            <person name="Syed K."/>
            <person name="Salamov A."/>
            <person name="Hori C."/>
            <person name="Aerts A."/>
            <person name="Henrissat B."/>
            <person name="Wiebenga A."/>
            <person name="vanKuyk P.A."/>
            <person name="Barry K."/>
            <person name="Lindquist E."/>
            <person name="LaButti K."/>
            <person name="Lapidus A."/>
            <person name="Lucas S."/>
            <person name="Coutinho P."/>
            <person name="Gong Y."/>
            <person name="Samejima M."/>
            <person name="Mahadevan R."/>
            <person name="Abou-Zaid M."/>
            <person name="de Vries R.P."/>
            <person name="Igarashi K."/>
            <person name="Yadav J.S."/>
            <person name="Grigoriev I.V."/>
            <person name="Master E.R."/>
        </authorList>
    </citation>
    <scope>NUCLEOTIDE SEQUENCE [LARGE SCALE GENOMIC DNA]</scope>
    <source>
        <strain evidence="7 8">HHB-10118-sp</strain>
    </source>
</reference>
<dbReference type="Proteomes" id="UP000008370">
    <property type="component" value="Unassembled WGS sequence"/>
</dbReference>
<sequence>MDNHPLKILLQLHLASDTHAVLHLPYVLTTLNAEALQPSAHTQKWITRIYSLLHSKDASVRWAGLCIALRTSVNSRPVMIKCAQSWITATLPVLLKNEAPAALKATIRLLRFIFAEAVNYPEFQRQVATPNVPKLSLALVPLAEKTDNEEVQVLVLETLTHLVPLYPTLHRALLQSLSNLALRFLNGSAPRPTPTPLLHSASSLYSVLHHTSGKVGAGNQWKKSLDDTLSFAWGALQNLRTTFTNAGTQDPPISVALHLDRLKVAVTVLCDLMQTSNLRPVLLPVGSLAKLCVALLSRTTEEQVEGYIDPIIHSLEISVVPHIWEFGCCLTEGLAKCAQIHLTPHLPQILLYIARHLEGDYTPARRIRFLRAASALLGHCPALNDPTLPSRLARAVLPSLATLLASPSHAQRDDGINASGAKSRKGKKRARGYEGDEVFRKQEIVCPNREDGEVVLAALDVFQRLVQSATLNPAVQSIIGRVLLALYISLPQIPPSLFSLNLSLYGQVYEAVQRICIEIGIGTTSTMSKSLSLFIGNSFRGFKPAGVLRDIDLMLHPRVPPLIRVLPHVEILSLFRAEEGQEEKDARRDLGLISNEEAQPAASDTTPSATPIAADTVDVNATTDAAPPVIPRTAQSSLVKTPPPPALVAAAQSAMDATSTNVTSAVMPSINTQTASMVALQATEPRFSGSSTLPPSPGPLPPSSKISPFVSAPQVLSMTPAQLPTVPVTMQISEEDENEPMPAINLSSDSEEE</sequence>
<dbReference type="STRING" id="650164.K5X8P9"/>
<comment type="subcellular location">
    <subcellularLocation>
        <location evidence="1">Nucleus</location>
    </subcellularLocation>
</comment>
<dbReference type="GeneID" id="18907691"/>
<accession>K5X8P9</accession>
<dbReference type="Pfam" id="PF08167">
    <property type="entry name" value="RIX1"/>
    <property type="match status" value="1"/>
</dbReference>
<name>K5X8P9_PHACS</name>
<dbReference type="HOGENOM" id="CLU_019530_0_0_1"/>
<dbReference type="OrthoDB" id="20900at2759"/>
<protein>
    <recommendedName>
        <fullName evidence="3">Pre-rRNA-processing protein RIX1</fullName>
    </recommendedName>
</protein>
<dbReference type="PANTHER" id="PTHR34105">
    <property type="entry name" value="PROLINE-, GLUTAMIC ACID- AND LEUCINE-RICH PROTEIN 1"/>
    <property type="match status" value="1"/>
</dbReference>